<dbReference type="Gene3D" id="1.20.1260.100">
    <property type="entry name" value="TspO/MBR protein"/>
    <property type="match status" value="1"/>
</dbReference>
<dbReference type="AlphaFoldDB" id="A0A8J9SI43"/>
<dbReference type="EMBL" id="OU594947">
    <property type="protein sequence ID" value="CAG9291832.1"/>
    <property type="molecule type" value="Genomic_DNA"/>
</dbReference>
<dbReference type="GO" id="GO:0033013">
    <property type="term" value="P:tetrapyrrole metabolic process"/>
    <property type="evidence" value="ECO:0007669"/>
    <property type="project" value="UniProtKB-ARBA"/>
</dbReference>
<feature type="transmembrane region" description="Helical" evidence="6">
    <location>
        <begin position="225"/>
        <end position="244"/>
    </location>
</feature>
<keyword evidence="3 6" id="KW-0812">Transmembrane</keyword>
<gene>
    <name evidence="7" type="ORF">PTTT1_LOCUS48176</name>
</gene>
<dbReference type="GO" id="GO:0016020">
    <property type="term" value="C:membrane"/>
    <property type="evidence" value="ECO:0007669"/>
    <property type="project" value="UniProtKB-SubCell"/>
</dbReference>
<evidence type="ECO:0000256" key="2">
    <source>
        <dbReference type="ARBA" id="ARBA00007524"/>
    </source>
</evidence>
<dbReference type="PANTHER" id="PTHR10057">
    <property type="entry name" value="PERIPHERAL-TYPE BENZODIAZEPINE RECEPTOR"/>
    <property type="match status" value="1"/>
</dbReference>
<keyword evidence="5 6" id="KW-0472">Membrane</keyword>
<organism evidence="7">
    <name type="scientific">Phaeodactylum tricornutum</name>
    <name type="common">Diatom</name>
    <dbReference type="NCBI Taxonomy" id="2850"/>
    <lineage>
        <taxon>Eukaryota</taxon>
        <taxon>Sar</taxon>
        <taxon>Stramenopiles</taxon>
        <taxon>Ochrophyta</taxon>
        <taxon>Bacillariophyta</taxon>
        <taxon>Bacillariophyceae</taxon>
        <taxon>Bacillariophycidae</taxon>
        <taxon>Naviculales</taxon>
        <taxon>Phaeodactylaceae</taxon>
        <taxon>Phaeodactylum</taxon>
    </lineage>
</organism>
<proteinExistence type="inferred from homology"/>
<dbReference type="InterPro" id="IPR004307">
    <property type="entry name" value="TspO_MBR"/>
</dbReference>
<evidence type="ECO:0000256" key="1">
    <source>
        <dbReference type="ARBA" id="ARBA00004141"/>
    </source>
</evidence>
<comment type="similarity">
    <text evidence="2">Belongs to the TspO/BZRP family.</text>
</comment>
<sequence length="311" mass="34777">MNLRQLSGILLCYCYHRSFAFRFSVGRNNVKASGGPPSIYHDGVWSRSNRVSLEIRQLTNRFDVRSTALHAFDKREHQTRGEFDTGAVLKYGAALAIQMTLFFIAFTGLDVMVVNFGVEVPFIANCFLFYVAALKSRALNPLANNRPQPKNLEIDGLQRRMPTWTPPGIVFPIVWLLIIGPIRAVSSAMIYKTTGSYAVPAILSLALHLSIGDIWNTINNVERRYGVAVFGVLCVWLSKAFAAYEFFRVNQMAGKVLGLTLVWLTVASALVTRTWQLNPDPTTGKAQPLFPIKGKTKTKLAWFSDLKGEQK</sequence>
<evidence type="ECO:0000256" key="4">
    <source>
        <dbReference type="ARBA" id="ARBA00022989"/>
    </source>
</evidence>
<dbReference type="InterPro" id="IPR038330">
    <property type="entry name" value="TspO/MBR-related_sf"/>
</dbReference>
<evidence type="ECO:0000256" key="6">
    <source>
        <dbReference type="SAM" id="Phobius"/>
    </source>
</evidence>
<feature type="transmembrane region" description="Helical" evidence="6">
    <location>
        <begin position="112"/>
        <end position="133"/>
    </location>
</feature>
<keyword evidence="4 6" id="KW-1133">Transmembrane helix</keyword>
<accession>A0A8J9SI43</accession>
<evidence type="ECO:0008006" key="8">
    <source>
        <dbReference type="Google" id="ProtNLM"/>
    </source>
</evidence>
<protein>
    <recommendedName>
        <fullName evidence="8">Tryptophan-rich sensory protein</fullName>
    </recommendedName>
</protein>
<evidence type="ECO:0000256" key="5">
    <source>
        <dbReference type="ARBA" id="ARBA00023136"/>
    </source>
</evidence>
<name>A0A8J9SI43_PHATR</name>
<dbReference type="CDD" id="cd15904">
    <property type="entry name" value="TSPO_MBR"/>
    <property type="match status" value="1"/>
</dbReference>
<comment type="subcellular location">
    <subcellularLocation>
        <location evidence="1">Membrane</location>
        <topology evidence="1">Multi-pass membrane protein</topology>
    </subcellularLocation>
</comment>
<dbReference type="OMA" id="SCVWLTV"/>
<dbReference type="PANTHER" id="PTHR10057:SF0">
    <property type="entry name" value="TRANSLOCATOR PROTEIN"/>
    <property type="match status" value="1"/>
</dbReference>
<reference evidence="7" key="1">
    <citation type="submission" date="2022-02" db="EMBL/GenBank/DDBJ databases">
        <authorList>
            <person name="Giguere J D."/>
        </authorList>
    </citation>
    <scope>NUCLEOTIDE SEQUENCE</scope>
    <source>
        <strain evidence="7">CCAP 1055/1</strain>
    </source>
</reference>
<dbReference type="Proteomes" id="UP000836788">
    <property type="component" value="Chromosome 6"/>
</dbReference>
<feature type="transmembrane region" description="Helical" evidence="6">
    <location>
        <begin position="197"/>
        <end position="218"/>
    </location>
</feature>
<dbReference type="Pfam" id="PF03073">
    <property type="entry name" value="TspO_MBR"/>
    <property type="match status" value="1"/>
</dbReference>
<evidence type="ECO:0000313" key="7">
    <source>
        <dbReference type="EMBL" id="CAG9291832.1"/>
    </source>
</evidence>
<feature type="transmembrane region" description="Helical" evidence="6">
    <location>
        <begin position="88"/>
        <end position="106"/>
    </location>
</feature>
<feature type="transmembrane region" description="Helical" evidence="6">
    <location>
        <begin position="169"/>
        <end position="191"/>
    </location>
</feature>
<evidence type="ECO:0000256" key="3">
    <source>
        <dbReference type="ARBA" id="ARBA00022692"/>
    </source>
</evidence>